<dbReference type="Pfam" id="PF00590">
    <property type="entry name" value="TP_methylase"/>
    <property type="match status" value="1"/>
</dbReference>
<dbReference type="InterPro" id="IPR014776">
    <property type="entry name" value="4pyrrole_Mease_sub2"/>
</dbReference>
<keyword evidence="5" id="KW-0949">S-adenosyl-L-methionine</keyword>
<evidence type="ECO:0000256" key="2">
    <source>
        <dbReference type="ARBA" id="ARBA00022573"/>
    </source>
</evidence>
<dbReference type="GO" id="GO:0009236">
    <property type="term" value="P:cobalamin biosynthetic process"/>
    <property type="evidence" value="ECO:0007669"/>
    <property type="project" value="UniProtKB-UniPathway"/>
</dbReference>
<evidence type="ECO:0000313" key="7">
    <source>
        <dbReference type="EMBL" id="SDX35880.1"/>
    </source>
</evidence>
<feature type="domain" description="Tetrapyrrole methylase" evidence="6">
    <location>
        <begin position="5"/>
        <end position="217"/>
    </location>
</feature>
<evidence type="ECO:0000313" key="8">
    <source>
        <dbReference type="Proteomes" id="UP000198816"/>
    </source>
</evidence>
<evidence type="ECO:0000256" key="5">
    <source>
        <dbReference type="ARBA" id="ARBA00022691"/>
    </source>
</evidence>
<dbReference type="EMBL" id="FNNZ01000022">
    <property type="protein sequence ID" value="SDX35880.1"/>
    <property type="molecule type" value="Genomic_DNA"/>
</dbReference>
<comment type="pathway">
    <text evidence="1">Cofactor biosynthesis; adenosylcobalamin biosynthesis.</text>
</comment>
<evidence type="ECO:0000256" key="1">
    <source>
        <dbReference type="ARBA" id="ARBA00004953"/>
    </source>
</evidence>
<gene>
    <name evidence="7" type="ORF">SAMN05421783_12252</name>
</gene>
<evidence type="ECO:0000256" key="3">
    <source>
        <dbReference type="ARBA" id="ARBA00022603"/>
    </source>
</evidence>
<reference evidence="8" key="1">
    <citation type="submission" date="2016-10" db="EMBL/GenBank/DDBJ databases">
        <authorList>
            <person name="Varghese N."/>
            <person name="Submissions S."/>
        </authorList>
    </citation>
    <scope>NUCLEOTIDE SEQUENCE [LARGE SCALE GENOMIC DNA]</scope>
    <source>
        <strain evidence="8">DSM 217</strain>
    </source>
</reference>
<keyword evidence="4 7" id="KW-0808">Transferase</keyword>
<dbReference type="RefSeq" id="WP_093036089.1">
    <property type="nucleotide sequence ID" value="NZ_FNNZ01000022.1"/>
</dbReference>
<evidence type="ECO:0000256" key="4">
    <source>
        <dbReference type="ARBA" id="ARBA00022679"/>
    </source>
</evidence>
<dbReference type="InterPro" id="IPR006363">
    <property type="entry name" value="Cbl_synth_CobJ/CibH_dom"/>
</dbReference>
<proteinExistence type="predicted"/>
<evidence type="ECO:0000259" key="6">
    <source>
        <dbReference type="Pfam" id="PF00590"/>
    </source>
</evidence>
<name>A0A1H3B1K6_THIRO</name>
<keyword evidence="3 7" id="KW-0489">Methyltransferase</keyword>
<keyword evidence="8" id="KW-1185">Reference proteome</keyword>
<dbReference type="Gene3D" id="3.40.1010.10">
    <property type="entry name" value="Cobalt-precorrin-4 Transmethylase, Domain 1"/>
    <property type="match status" value="1"/>
</dbReference>
<dbReference type="OrthoDB" id="9772960at2"/>
<dbReference type="NCBIfam" id="TIGR01466">
    <property type="entry name" value="cobJ_cbiH"/>
    <property type="match status" value="1"/>
</dbReference>
<dbReference type="PANTHER" id="PTHR47036">
    <property type="entry name" value="COBALT-FACTOR III C(17)-METHYLTRANSFERASE-RELATED"/>
    <property type="match status" value="1"/>
</dbReference>
<dbReference type="InterPro" id="IPR051810">
    <property type="entry name" value="Precorrin_MeTrfase"/>
</dbReference>
<dbReference type="InterPro" id="IPR035996">
    <property type="entry name" value="4pyrrol_Methylase_sf"/>
</dbReference>
<dbReference type="Proteomes" id="UP000198816">
    <property type="component" value="Unassembled WGS sequence"/>
</dbReference>
<dbReference type="GO" id="GO:0008168">
    <property type="term" value="F:methyltransferase activity"/>
    <property type="evidence" value="ECO:0007669"/>
    <property type="project" value="UniProtKB-KW"/>
</dbReference>
<protein>
    <submittedName>
        <fullName evidence="7">Precorrin-3B C17-methyltransferase</fullName>
    </submittedName>
</protein>
<dbReference type="PANTHER" id="PTHR47036:SF1">
    <property type="entry name" value="COBALT-FACTOR III C(17)-METHYLTRANSFERASE-RELATED"/>
    <property type="match status" value="1"/>
</dbReference>
<dbReference type="STRING" id="1058.SAMN05421783_12252"/>
<dbReference type="GO" id="GO:0032259">
    <property type="term" value="P:methylation"/>
    <property type="evidence" value="ECO:0007669"/>
    <property type="project" value="UniProtKB-KW"/>
</dbReference>
<sequence length="420" mass="44633">MSNGKIYLVGLGPGDIAEMTCRARAAIAASDVVVGYRTYVRLIADLVKDKQVIVREMAEELDRCGEAVALAQAGQTVALVSSGDVGVFGMAGPLFELLFEQGWTPDTGIAVEVVPGVTAASSCASLVGAPLTHDFCAISLSDMLTPWPVIARRLEAAARADFVTALYNPKSSRRPDQLREARDLFLRHRDPQTPVAVVRAAYRQRQDVRLTTLAEIAEGEVSMLTNLIIGNSSTFVRAGLMVTPRGYGLKYRLADGAARPGETARVSLSSGLEGWRRALVETALSEGVDAACRALDASPSQILDALSEAPIAPWRVVAQQVPEALLDEALGWRNPTLCMRSPGGGSVELSLADARVQADPDSIGIEGSGWRVALPRSALAGAYSVSLPSGEGAWFQDARGETLCRILCGSTTPFRLNRVG</sequence>
<accession>A0A1H3B1K6</accession>
<dbReference type="InterPro" id="IPR014777">
    <property type="entry name" value="4pyrrole_Mease_sub1"/>
</dbReference>
<dbReference type="CDD" id="cd11646">
    <property type="entry name" value="Precorrin_3B_C17_MT"/>
    <property type="match status" value="1"/>
</dbReference>
<dbReference type="Gene3D" id="3.30.950.10">
    <property type="entry name" value="Methyltransferase, Cobalt-precorrin-4 Transmethylase, Domain 2"/>
    <property type="match status" value="1"/>
</dbReference>
<dbReference type="InterPro" id="IPR000878">
    <property type="entry name" value="4pyrrol_Mease"/>
</dbReference>
<dbReference type="UniPathway" id="UPA00148"/>
<dbReference type="AlphaFoldDB" id="A0A1H3B1K6"/>
<keyword evidence="2" id="KW-0169">Cobalamin biosynthesis</keyword>
<organism evidence="7 8">
    <name type="scientific">Thiocapsa roseopersicina</name>
    <dbReference type="NCBI Taxonomy" id="1058"/>
    <lineage>
        <taxon>Bacteria</taxon>
        <taxon>Pseudomonadati</taxon>
        <taxon>Pseudomonadota</taxon>
        <taxon>Gammaproteobacteria</taxon>
        <taxon>Chromatiales</taxon>
        <taxon>Chromatiaceae</taxon>
        <taxon>Thiocapsa</taxon>
    </lineage>
</organism>
<dbReference type="SUPFAM" id="SSF53790">
    <property type="entry name" value="Tetrapyrrole methylase"/>
    <property type="match status" value="1"/>
</dbReference>